<dbReference type="EMBL" id="CP046522">
    <property type="protein sequence ID" value="QGU94277.1"/>
    <property type="molecule type" value="Genomic_DNA"/>
</dbReference>
<protein>
    <submittedName>
        <fullName evidence="4">Glucose 1-dehydrogenase</fullName>
        <ecNumber evidence="4">1.1.1.47</ecNumber>
    </submittedName>
</protein>
<dbReference type="AlphaFoldDB" id="A0A6I6F0I7"/>
<dbReference type="Pfam" id="PF00106">
    <property type="entry name" value="adh_short"/>
    <property type="match status" value="1"/>
</dbReference>
<keyword evidence="2 4" id="KW-0560">Oxidoreductase</keyword>
<name>A0A6I6F0I7_9CLOT</name>
<gene>
    <name evidence="4" type="ORF">GOM49_03345</name>
</gene>
<dbReference type="InterPro" id="IPR002347">
    <property type="entry name" value="SDR_fam"/>
</dbReference>
<comment type="similarity">
    <text evidence="1 3">Belongs to the short-chain dehydrogenases/reductases (SDR) family.</text>
</comment>
<dbReference type="Gene3D" id="3.40.50.720">
    <property type="entry name" value="NAD(P)-binding Rossmann-like Domain"/>
    <property type="match status" value="1"/>
</dbReference>
<evidence type="ECO:0000256" key="2">
    <source>
        <dbReference type="ARBA" id="ARBA00023002"/>
    </source>
</evidence>
<evidence type="ECO:0000313" key="5">
    <source>
        <dbReference type="Proteomes" id="UP000422764"/>
    </source>
</evidence>
<dbReference type="GO" id="GO:0030497">
    <property type="term" value="P:fatty acid elongation"/>
    <property type="evidence" value="ECO:0007669"/>
    <property type="project" value="TreeGrafter"/>
</dbReference>
<dbReference type="EC" id="1.1.1.47" evidence="4"/>
<dbReference type="PANTHER" id="PTHR42760">
    <property type="entry name" value="SHORT-CHAIN DEHYDROGENASES/REDUCTASES FAMILY MEMBER"/>
    <property type="match status" value="1"/>
</dbReference>
<sequence>MNFNGKVILITGGSRGIGNSIAKEFVKLGGTVIINYRHNDAAAKQTLKDIEDLGGYAVSIKGDVSSYSFTKSMINDILNKFGKIDVLINNAGISKIGLFIDMHEGDFDSIIGTNLKGVFNTCHSVAKHMIDRRQGSIINISSIWGEVGASCEVLYSASKGGINSFTKALGKELAPSGIRVNAVQPGIINTEMNKWLTKEEKEELEGEIPMMRFGEGEDIAKLTTFLASEDSKYITSQIITVDGGYIKDKN</sequence>
<accession>A0A6I6F0I7</accession>
<dbReference type="PRINTS" id="PR00080">
    <property type="entry name" value="SDRFAMILY"/>
</dbReference>
<keyword evidence="5" id="KW-1185">Reference proteome</keyword>
<organism evidence="4 5">
    <name type="scientific">Clostridium bovifaecis</name>
    <dbReference type="NCBI Taxonomy" id="2184719"/>
    <lineage>
        <taxon>Bacteria</taxon>
        <taxon>Bacillati</taxon>
        <taxon>Bacillota</taxon>
        <taxon>Clostridia</taxon>
        <taxon>Eubacteriales</taxon>
        <taxon>Clostridiaceae</taxon>
        <taxon>Clostridium</taxon>
    </lineage>
</organism>
<dbReference type="NCBIfam" id="NF005559">
    <property type="entry name" value="PRK07231.1"/>
    <property type="match status" value="1"/>
</dbReference>
<dbReference type="InterPro" id="IPR036291">
    <property type="entry name" value="NAD(P)-bd_dom_sf"/>
</dbReference>
<dbReference type="InterPro" id="IPR020904">
    <property type="entry name" value="Sc_DH/Rdtase_CS"/>
</dbReference>
<dbReference type="GO" id="GO:0047936">
    <property type="term" value="F:glucose 1-dehydrogenase [NAD(P)+] activity"/>
    <property type="evidence" value="ECO:0007669"/>
    <property type="project" value="UniProtKB-EC"/>
</dbReference>
<reference evidence="4 5" key="1">
    <citation type="submission" date="2019-12" db="EMBL/GenBank/DDBJ databases">
        <title>Genome sequenceing of Clostridium bovifaecis.</title>
        <authorList>
            <person name="Yao Y."/>
        </authorList>
    </citation>
    <scope>NUCLEOTIDE SEQUENCE [LARGE SCALE GENOMIC DNA]</scope>
    <source>
        <strain evidence="4 5">BXX</strain>
    </source>
</reference>
<dbReference type="NCBIfam" id="NF047420">
    <property type="entry name" value="EF_P_mod_YmfI"/>
    <property type="match status" value="1"/>
</dbReference>
<dbReference type="Proteomes" id="UP000422764">
    <property type="component" value="Chromosome"/>
</dbReference>
<proteinExistence type="inferred from homology"/>
<evidence type="ECO:0000256" key="1">
    <source>
        <dbReference type="ARBA" id="ARBA00006484"/>
    </source>
</evidence>
<evidence type="ECO:0000256" key="3">
    <source>
        <dbReference type="RuleBase" id="RU000363"/>
    </source>
</evidence>
<dbReference type="PROSITE" id="PS00061">
    <property type="entry name" value="ADH_SHORT"/>
    <property type="match status" value="1"/>
</dbReference>
<dbReference type="PRINTS" id="PR00081">
    <property type="entry name" value="GDHRDH"/>
</dbReference>
<dbReference type="NCBIfam" id="NF009466">
    <property type="entry name" value="PRK12826.1-2"/>
    <property type="match status" value="1"/>
</dbReference>
<dbReference type="FunFam" id="3.40.50.720:FF:000173">
    <property type="entry name" value="3-oxoacyl-[acyl-carrier protein] reductase"/>
    <property type="match status" value="1"/>
</dbReference>
<evidence type="ECO:0000313" key="4">
    <source>
        <dbReference type="EMBL" id="QGU94277.1"/>
    </source>
</evidence>
<dbReference type="SUPFAM" id="SSF51735">
    <property type="entry name" value="NAD(P)-binding Rossmann-fold domains"/>
    <property type="match status" value="1"/>
</dbReference>
<dbReference type="PANTHER" id="PTHR42760:SF40">
    <property type="entry name" value="3-OXOACYL-[ACYL-CARRIER-PROTEIN] REDUCTASE, CHLOROPLASTIC"/>
    <property type="match status" value="1"/>
</dbReference>